<evidence type="ECO:0000256" key="2">
    <source>
        <dbReference type="PROSITE-ProRule" id="PRU00339"/>
    </source>
</evidence>
<gene>
    <name evidence="1" type="primary">cpoB</name>
    <name evidence="3" type="ORF">B9Z44_00055</name>
</gene>
<keyword evidence="2" id="KW-0802">TPR repeat</keyword>
<dbReference type="HAMAP" id="MF_02066">
    <property type="entry name" value="CpoB"/>
    <property type="match status" value="1"/>
</dbReference>
<protein>
    <recommendedName>
        <fullName evidence="1">Cell division coordinator CpoB</fullName>
    </recommendedName>
</protein>
<feature type="coiled-coil region" evidence="1">
    <location>
        <begin position="38"/>
        <end position="100"/>
    </location>
</feature>
<comment type="function">
    <text evidence="1">Mediates coordination of peptidoglycan synthesis and outer membrane constriction during cell division.</text>
</comment>
<dbReference type="InterPro" id="IPR011990">
    <property type="entry name" value="TPR-like_helical_dom_sf"/>
</dbReference>
<proteinExistence type="inferred from homology"/>
<dbReference type="Proteomes" id="UP000251341">
    <property type="component" value="Unassembled WGS sequence"/>
</dbReference>
<dbReference type="Pfam" id="PF14559">
    <property type="entry name" value="TPR_19"/>
    <property type="match status" value="1"/>
</dbReference>
<feature type="signal peptide" evidence="1">
    <location>
        <begin position="1"/>
        <end position="26"/>
    </location>
</feature>
<keyword evidence="1" id="KW-0131">Cell cycle</keyword>
<dbReference type="InterPro" id="IPR019734">
    <property type="entry name" value="TPR_rpt"/>
</dbReference>
<comment type="similarity">
    <text evidence="1">Belongs to the CpoB family.</text>
</comment>
<keyword evidence="1" id="KW-0175">Coiled coil</keyword>
<evidence type="ECO:0000313" key="4">
    <source>
        <dbReference type="Proteomes" id="UP000251341"/>
    </source>
</evidence>
<reference evidence="3 4" key="1">
    <citation type="submission" date="2017-04" db="EMBL/GenBank/DDBJ databases">
        <title>Unexpected and diverse lifestyles within the genus Limnohabitans.</title>
        <authorList>
            <person name="Kasalicky V."/>
            <person name="Mehrshad M."/>
            <person name="Andrei S.-A."/>
            <person name="Salcher M."/>
            <person name="Kratochvilova H."/>
            <person name="Simek K."/>
            <person name="Ghai R."/>
        </authorList>
    </citation>
    <scope>NUCLEOTIDE SEQUENCE [LARGE SCALE GENOMIC DNA]</scope>
    <source>
        <strain evidence="3 4">MWH-C5</strain>
    </source>
</reference>
<dbReference type="RefSeq" id="WP_108401360.1">
    <property type="nucleotide sequence ID" value="NZ_NESP01000001.1"/>
</dbReference>
<dbReference type="EMBL" id="NESP01000001">
    <property type="protein sequence ID" value="PUE58135.1"/>
    <property type="molecule type" value="Genomic_DNA"/>
</dbReference>
<comment type="caution">
    <text evidence="3">The sequence shown here is derived from an EMBL/GenBank/DDBJ whole genome shotgun (WGS) entry which is preliminary data.</text>
</comment>
<keyword evidence="1" id="KW-0132">Cell division</keyword>
<dbReference type="GO" id="GO:0043093">
    <property type="term" value="P:FtsZ-dependent cytokinesis"/>
    <property type="evidence" value="ECO:0007669"/>
    <property type="project" value="UniProtKB-UniRule"/>
</dbReference>
<keyword evidence="4" id="KW-1185">Reference proteome</keyword>
<dbReference type="InterPro" id="IPR014162">
    <property type="entry name" value="CpoB_C"/>
</dbReference>
<evidence type="ECO:0000256" key="1">
    <source>
        <dbReference type="HAMAP-Rule" id="MF_02066"/>
    </source>
</evidence>
<keyword evidence="1" id="KW-0732">Signal</keyword>
<evidence type="ECO:0000313" key="3">
    <source>
        <dbReference type="EMBL" id="PUE58135.1"/>
    </source>
</evidence>
<comment type="subcellular location">
    <subcellularLocation>
        <location evidence="1">Periplasm</location>
    </subcellularLocation>
</comment>
<dbReference type="AlphaFoldDB" id="A0A315EN18"/>
<dbReference type="GO" id="GO:0030288">
    <property type="term" value="C:outer membrane-bounded periplasmic space"/>
    <property type="evidence" value="ECO:0007669"/>
    <property type="project" value="UniProtKB-UniRule"/>
</dbReference>
<organism evidence="3 4">
    <name type="scientific">Limnohabitans curvus</name>
    <dbReference type="NCBI Taxonomy" id="323423"/>
    <lineage>
        <taxon>Bacteria</taxon>
        <taxon>Pseudomonadati</taxon>
        <taxon>Pseudomonadota</taxon>
        <taxon>Betaproteobacteria</taxon>
        <taxon>Burkholderiales</taxon>
        <taxon>Comamonadaceae</taxon>
        <taxon>Limnohabitans</taxon>
    </lineage>
</organism>
<feature type="repeat" description="TPR" evidence="2">
    <location>
        <begin position="159"/>
        <end position="192"/>
    </location>
</feature>
<keyword evidence="1" id="KW-0574">Periplasm</keyword>
<accession>A0A315EN18</accession>
<dbReference type="NCBIfam" id="TIGR02795">
    <property type="entry name" value="tol_pal_ybgF"/>
    <property type="match status" value="1"/>
</dbReference>
<dbReference type="PROSITE" id="PS50005">
    <property type="entry name" value="TPR"/>
    <property type="match status" value="1"/>
</dbReference>
<dbReference type="SUPFAM" id="SSF48452">
    <property type="entry name" value="TPR-like"/>
    <property type="match status" value="1"/>
</dbReference>
<name>A0A315EN18_9BURK</name>
<dbReference type="InterPro" id="IPR034706">
    <property type="entry name" value="CpoB"/>
</dbReference>
<dbReference type="GO" id="GO:0070206">
    <property type="term" value="P:protein trimerization"/>
    <property type="evidence" value="ECO:0007669"/>
    <property type="project" value="InterPro"/>
</dbReference>
<feature type="chain" id="PRO_5016472848" description="Cell division coordinator CpoB" evidence="1">
    <location>
        <begin position="27"/>
        <end position="243"/>
    </location>
</feature>
<sequence precursor="true">MTLNPSFSLRAVVLAAGVLLSAGAHAALFEDTDARRAILDLRERVERQGEEIQNFQRSLLEQQNQFEALREETARLRGEKEELTQELRRQQELSQGVDDRLKKFEPTKVKVDGVEFVADPAETKAYEDALAIFRKGEFGAASTAFNDFIKRNPKSGYVVPSLFWVGNAQYANRDYNNAIKNFNTLLSKAPNHMRSADAMLSVANCQLELKDIKAARKTLGDVVKTYPHTEAASAASERLAKLK</sequence>
<dbReference type="Gene3D" id="1.25.40.10">
    <property type="entry name" value="Tetratricopeptide repeat domain"/>
    <property type="match status" value="1"/>
</dbReference>